<reference evidence="1" key="1">
    <citation type="journal article" date="2023" name="Front. Mar. Sci.">
        <title>A new Merluccius polli reference genome to investigate the effects of global change in West African waters.</title>
        <authorList>
            <person name="Mateo J.L."/>
            <person name="Blanco-Fernandez C."/>
            <person name="Garcia-Vazquez E."/>
            <person name="Machado-Schiaffino G."/>
        </authorList>
    </citation>
    <scope>NUCLEOTIDE SEQUENCE</scope>
    <source>
        <strain evidence="1">C29</strain>
        <tissue evidence="1">Fin</tissue>
    </source>
</reference>
<keyword evidence="2" id="KW-1185">Reference proteome</keyword>
<evidence type="ECO:0000313" key="2">
    <source>
        <dbReference type="Proteomes" id="UP001174136"/>
    </source>
</evidence>
<name>A0AA47MNM4_MERPO</name>
<protein>
    <submittedName>
        <fullName evidence="1">Uncharacterized protein</fullName>
    </submittedName>
</protein>
<sequence>MRRKADLPEPRHLQSTDPQVLMSDMMQVLQSLSESVKSLDTRMGEIEKPRPTPGRAQAPNAAASGVTVLSHLLPELYAAQPSTSAFSAITADAPAVGTVIRPAAASAAAALAPISFSLSTALPAQYPGRTFITPAVANITQHTKNNILQGKDVNLDALLLPSPAVERKWVDCGDVSVLLKTTDPRITCNLSFGEFVITFGIYRDILCQAYPERRVELDAYLAIIAELHQRYGGTLFHEYHKAFSAKSAQCIIMANTRLDWSIMDTELLLRHFVPTVIQPCSAQKPQRPRPLRSLSMVLNTLFTIMANMTFLRKLLWVMVILLMITRDLRSAALHPDGFSGNKLTYSRQDLLALRGSITLGLKPSDVIPADILHKPRKRGRRGGVCTRLWRRPFNPPLPSVVMANVQSLRNKMDILHTRCRVEKSFREACIIALSR</sequence>
<proteinExistence type="predicted"/>
<accession>A0AA47MNM4</accession>
<dbReference type="Proteomes" id="UP001174136">
    <property type="component" value="Unassembled WGS sequence"/>
</dbReference>
<dbReference type="EMBL" id="JAOPHQ010003418">
    <property type="protein sequence ID" value="KAK0143366.1"/>
    <property type="molecule type" value="Genomic_DNA"/>
</dbReference>
<evidence type="ECO:0000313" key="1">
    <source>
        <dbReference type="EMBL" id="KAK0143366.1"/>
    </source>
</evidence>
<gene>
    <name evidence="1" type="ORF">N1851_018513</name>
</gene>
<organism evidence="1 2">
    <name type="scientific">Merluccius polli</name>
    <name type="common">Benguela hake</name>
    <name type="synonym">Merluccius cadenati</name>
    <dbReference type="NCBI Taxonomy" id="89951"/>
    <lineage>
        <taxon>Eukaryota</taxon>
        <taxon>Metazoa</taxon>
        <taxon>Chordata</taxon>
        <taxon>Craniata</taxon>
        <taxon>Vertebrata</taxon>
        <taxon>Euteleostomi</taxon>
        <taxon>Actinopterygii</taxon>
        <taxon>Neopterygii</taxon>
        <taxon>Teleostei</taxon>
        <taxon>Neoteleostei</taxon>
        <taxon>Acanthomorphata</taxon>
        <taxon>Zeiogadaria</taxon>
        <taxon>Gadariae</taxon>
        <taxon>Gadiformes</taxon>
        <taxon>Gadoidei</taxon>
        <taxon>Merlucciidae</taxon>
        <taxon>Merluccius</taxon>
    </lineage>
</organism>
<comment type="caution">
    <text evidence="1">The sequence shown here is derived from an EMBL/GenBank/DDBJ whole genome shotgun (WGS) entry which is preliminary data.</text>
</comment>
<dbReference type="AlphaFoldDB" id="A0AA47MNM4"/>